<evidence type="ECO:0000313" key="5">
    <source>
        <dbReference type="EMBL" id="TMW82050.1"/>
    </source>
</evidence>
<feature type="chain" id="PRO_5026910172" description="Bifunctional inhibitor/plant lipid transfer protein/seed storage helical domain-containing protein" evidence="3">
    <location>
        <begin position="30"/>
        <end position="97"/>
    </location>
</feature>
<dbReference type="Pfam" id="PF00234">
    <property type="entry name" value="Tryp_alpha_amyl"/>
    <property type="match status" value="1"/>
</dbReference>
<feature type="domain" description="Bifunctional inhibitor/plant lipid transfer protein/seed storage helical" evidence="4">
    <location>
        <begin position="32"/>
        <end position="97"/>
    </location>
</feature>
<dbReference type="PANTHER" id="PTHR33214">
    <property type="entry name" value="BIFUNCTIONAL INHIBITOR/LIPID-TRANSFER PROTEIN/SEED STORAGE 2S ALBUMIN SUPERFAMILY PROTEIN"/>
    <property type="match status" value="1"/>
</dbReference>
<name>A0A6N2AK73_SOLCI</name>
<reference evidence="5" key="1">
    <citation type="submission" date="2019-05" db="EMBL/GenBank/DDBJ databases">
        <title>The de novo reference genome and transcriptome assemblies of the wild tomato species Solanum chilense.</title>
        <authorList>
            <person name="Stam R."/>
            <person name="Nosenko T."/>
            <person name="Hoerger A.C."/>
            <person name="Stephan W."/>
            <person name="Seidel M.A."/>
            <person name="Kuhn J.M.M."/>
            <person name="Haberer G."/>
            <person name="Tellier A."/>
        </authorList>
    </citation>
    <scope>NUCLEOTIDE SEQUENCE</scope>
    <source>
        <tissue evidence="5">Mature leaves</tissue>
    </source>
</reference>
<proteinExistence type="predicted"/>
<dbReference type="Gene3D" id="1.10.110.10">
    <property type="entry name" value="Plant lipid-transfer and hydrophobic proteins"/>
    <property type="match status" value="1"/>
</dbReference>
<gene>
    <name evidence="5" type="ORF">EJD97_006941</name>
</gene>
<keyword evidence="3" id="KW-0732">Signal</keyword>
<evidence type="ECO:0000256" key="3">
    <source>
        <dbReference type="SAM" id="SignalP"/>
    </source>
</evidence>
<dbReference type="SUPFAM" id="SSF47699">
    <property type="entry name" value="Bifunctional inhibitor/lipid-transfer protein/seed storage 2S albumin"/>
    <property type="match status" value="1"/>
</dbReference>
<accession>A0A6N2AK73</accession>
<dbReference type="EMBL" id="RXGB01020060">
    <property type="protein sequence ID" value="TMW82050.1"/>
    <property type="molecule type" value="Genomic_DNA"/>
</dbReference>
<dbReference type="GO" id="GO:0006869">
    <property type="term" value="P:lipid transport"/>
    <property type="evidence" value="ECO:0007669"/>
    <property type="project" value="InterPro"/>
</dbReference>
<dbReference type="PANTHER" id="PTHR33214:SF52">
    <property type="entry name" value="BIFUNCTIONAL INHIBITOR_PLANT LIPID TRANSFER PROTEIN_SEED STORAGE HELICAL DOMAIN-CONTAINING PROTEIN"/>
    <property type="match status" value="1"/>
</dbReference>
<protein>
    <recommendedName>
        <fullName evidence="4">Bifunctional inhibitor/plant lipid transfer protein/seed storage helical domain-containing protein</fullName>
    </recommendedName>
</protein>
<organism evidence="5">
    <name type="scientific">Solanum chilense</name>
    <name type="common">Tomato</name>
    <name type="synonym">Lycopersicon chilense</name>
    <dbReference type="NCBI Taxonomy" id="4083"/>
    <lineage>
        <taxon>Eukaryota</taxon>
        <taxon>Viridiplantae</taxon>
        <taxon>Streptophyta</taxon>
        <taxon>Embryophyta</taxon>
        <taxon>Tracheophyta</taxon>
        <taxon>Spermatophyta</taxon>
        <taxon>Magnoliopsida</taxon>
        <taxon>eudicotyledons</taxon>
        <taxon>Gunneridae</taxon>
        <taxon>Pentapetalae</taxon>
        <taxon>asterids</taxon>
        <taxon>lamiids</taxon>
        <taxon>Solanales</taxon>
        <taxon>Solanaceae</taxon>
        <taxon>Solanoideae</taxon>
        <taxon>Solaneae</taxon>
        <taxon>Solanum</taxon>
        <taxon>Solanum subgen. Lycopersicon</taxon>
    </lineage>
</organism>
<dbReference type="InterPro" id="IPR016140">
    <property type="entry name" value="Bifunc_inhib/LTP/seed_store"/>
</dbReference>
<keyword evidence="1" id="KW-0813">Transport</keyword>
<dbReference type="InterPro" id="IPR036312">
    <property type="entry name" value="Bifun_inhib/LTP/seed_sf"/>
</dbReference>
<dbReference type="GO" id="GO:0008289">
    <property type="term" value="F:lipid binding"/>
    <property type="evidence" value="ECO:0007669"/>
    <property type="project" value="UniProtKB-KW"/>
</dbReference>
<sequence>MKKGSSSIFAILFIAILVILLGEFLSIEAVTCNVMELSPCAPAIISSQPPSSACCAKLNKHKPCLCGYLKDPNLKPYINSPNAKNVYKTCGIPYPKC</sequence>
<evidence type="ECO:0000256" key="2">
    <source>
        <dbReference type="ARBA" id="ARBA00023121"/>
    </source>
</evidence>
<evidence type="ECO:0000259" key="4">
    <source>
        <dbReference type="SMART" id="SM00499"/>
    </source>
</evidence>
<feature type="signal peptide" evidence="3">
    <location>
        <begin position="1"/>
        <end position="29"/>
    </location>
</feature>
<dbReference type="CDD" id="cd01959">
    <property type="entry name" value="nsLTP2"/>
    <property type="match status" value="1"/>
</dbReference>
<keyword evidence="2" id="KW-0446">Lipid-binding</keyword>
<comment type="caution">
    <text evidence="5">The sequence shown here is derived from an EMBL/GenBank/DDBJ whole genome shotgun (WGS) entry which is preliminary data.</text>
</comment>
<dbReference type="AlphaFoldDB" id="A0A6N2AK73"/>
<dbReference type="InterPro" id="IPR033872">
    <property type="entry name" value="nsLTP2"/>
</dbReference>
<dbReference type="SMART" id="SM00499">
    <property type="entry name" value="AAI"/>
    <property type="match status" value="1"/>
</dbReference>
<evidence type="ECO:0000256" key="1">
    <source>
        <dbReference type="ARBA" id="ARBA00022448"/>
    </source>
</evidence>